<proteinExistence type="predicted"/>
<dbReference type="InterPro" id="IPR039723">
    <property type="entry name" value="Vps71/ZNHIT1"/>
</dbReference>
<protein>
    <recommendedName>
        <fullName evidence="6">HIT-type domain-containing protein</fullName>
    </recommendedName>
</protein>
<evidence type="ECO:0000256" key="5">
    <source>
        <dbReference type="SAM" id="MobiDB-lite"/>
    </source>
</evidence>
<evidence type="ECO:0000256" key="3">
    <source>
        <dbReference type="ARBA" id="ARBA00022833"/>
    </source>
</evidence>
<feature type="domain" description="HIT-type" evidence="6">
    <location>
        <begin position="143"/>
        <end position="175"/>
    </location>
</feature>
<dbReference type="GO" id="GO:0008270">
    <property type="term" value="F:zinc ion binding"/>
    <property type="evidence" value="ECO:0007669"/>
    <property type="project" value="UniProtKB-UniRule"/>
</dbReference>
<feature type="compositionally biased region" description="Low complexity" evidence="5">
    <location>
        <begin position="87"/>
        <end position="98"/>
    </location>
</feature>
<dbReference type="PANTHER" id="PTHR13093">
    <property type="entry name" value="ZINC FINGER HIT DOMAIN CONTAINING PROTEIN 1"/>
    <property type="match status" value="1"/>
</dbReference>
<name>A0AAV9IQL7_CYACA</name>
<evidence type="ECO:0000259" key="6">
    <source>
        <dbReference type="PROSITE" id="PS51083"/>
    </source>
</evidence>
<feature type="compositionally biased region" description="Basic and acidic residues" evidence="5">
    <location>
        <begin position="7"/>
        <end position="19"/>
    </location>
</feature>
<reference evidence="7 8" key="1">
    <citation type="submission" date="2022-07" db="EMBL/GenBank/DDBJ databases">
        <title>Genome-wide signatures of adaptation to extreme environments.</title>
        <authorList>
            <person name="Cho C.H."/>
            <person name="Yoon H.S."/>
        </authorList>
    </citation>
    <scope>NUCLEOTIDE SEQUENCE [LARGE SCALE GENOMIC DNA]</scope>
    <source>
        <strain evidence="7 8">DBV 063 E5</strain>
    </source>
</reference>
<evidence type="ECO:0000313" key="7">
    <source>
        <dbReference type="EMBL" id="KAK4534605.1"/>
    </source>
</evidence>
<accession>A0AAV9IQL7</accession>
<dbReference type="Proteomes" id="UP001301350">
    <property type="component" value="Unassembled WGS sequence"/>
</dbReference>
<evidence type="ECO:0000256" key="2">
    <source>
        <dbReference type="ARBA" id="ARBA00022771"/>
    </source>
</evidence>
<evidence type="ECO:0000256" key="1">
    <source>
        <dbReference type="ARBA" id="ARBA00022723"/>
    </source>
</evidence>
<dbReference type="GO" id="GO:0006338">
    <property type="term" value="P:chromatin remodeling"/>
    <property type="evidence" value="ECO:0007669"/>
    <property type="project" value="InterPro"/>
</dbReference>
<dbReference type="CDD" id="cd21437">
    <property type="entry name" value="zf-HIT_ZNHIT1_like"/>
    <property type="match status" value="1"/>
</dbReference>
<evidence type="ECO:0000313" key="8">
    <source>
        <dbReference type="Proteomes" id="UP001301350"/>
    </source>
</evidence>
<dbReference type="AlphaFoldDB" id="A0AAV9IQL7"/>
<keyword evidence="8" id="KW-1185">Reference proteome</keyword>
<dbReference type="EMBL" id="JANCYW010000002">
    <property type="protein sequence ID" value="KAK4534605.1"/>
    <property type="molecule type" value="Genomic_DNA"/>
</dbReference>
<feature type="region of interest" description="Disordered" evidence="5">
    <location>
        <begin position="1"/>
        <end position="99"/>
    </location>
</feature>
<dbReference type="PROSITE" id="PS51083">
    <property type="entry name" value="ZF_HIT"/>
    <property type="match status" value="1"/>
</dbReference>
<dbReference type="GO" id="GO:0005634">
    <property type="term" value="C:nucleus"/>
    <property type="evidence" value="ECO:0007669"/>
    <property type="project" value="UniProtKB-ARBA"/>
</dbReference>
<organism evidence="7 8">
    <name type="scientific">Cyanidium caldarium</name>
    <name type="common">Red alga</name>
    <dbReference type="NCBI Taxonomy" id="2771"/>
    <lineage>
        <taxon>Eukaryota</taxon>
        <taxon>Rhodophyta</taxon>
        <taxon>Bangiophyceae</taxon>
        <taxon>Cyanidiales</taxon>
        <taxon>Cyanidiaceae</taxon>
        <taxon>Cyanidium</taxon>
    </lineage>
</organism>
<keyword evidence="3" id="KW-0862">Zinc</keyword>
<gene>
    <name evidence="7" type="ORF">CDCA_CDCA02G0630</name>
</gene>
<comment type="caution">
    <text evidence="7">The sequence shown here is derived from an EMBL/GenBank/DDBJ whole genome shotgun (WGS) entry which is preliminary data.</text>
</comment>
<dbReference type="InterPro" id="IPR007529">
    <property type="entry name" value="Znf_HIT"/>
</dbReference>
<evidence type="ECO:0000256" key="4">
    <source>
        <dbReference type="PROSITE-ProRule" id="PRU00453"/>
    </source>
</evidence>
<keyword evidence="2 4" id="KW-0863">Zinc-finger</keyword>
<keyword evidence="1" id="KW-0479">Metal-binding</keyword>
<feature type="compositionally biased region" description="Basic and acidic residues" evidence="5">
    <location>
        <begin position="77"/>
        <end position="86"/>
    </location>
</feature>
<sequence length="180" mass="19440">MKRAVARVREGAAGRDAARRSRLKRFLDSVGVDEAAADGERWRDDDAASGSETGEGDEAEERESPPKRRRGAQGKAGGREGRRSAAREAAPTETPAGAVGLRPAELSRLNISYAELAAAGAQRELYFTSAVAAPSNKRRWHLCCVCGWGACYTCARCASYTCSLACTQAHLETRCLRYWG</sequence>